<feature type="compositionally biased region" description="Basic and acidic residues" evidence="1">
    <location>
        <begin position="90"/>
        <end position="100"/>
    </location>
</feature>
<protein>
    <submittedName>
        <fullName evidence="3">Putative secreted protein</fullName>
    </submittedName>
</protein>
<evidence type="ECO:0000256" key="1">
    <source>
        <dbReference type="SAM" id="MobiDB-lite"/>
    </source>
</evidence>
<organism evidence="3">
    <name type="scientific">Ixodes ricinus</name>
    <name type="common">Common tick</name>
    <name type="synonym">Acarus ricinus</name>
    <dbReference type="NCBI Taxonomy" id="34613"/>
    <lineage>
        <taxon>Eukaryota</taxon>
        <taxon>Metazoa</taxon>
        <taxon>Ecdysozoa</taxon>
        <taxon>Arthropoda</taxon>
        <taxon>Chelicerata</taxon>
        <taxon>Arachnida</taxon>
        <taxon>Acari</taxon>
        <taxon>Parasitiformes</taxon>
        <taxon>Ixodida</taxon>
        <taxon>Ixodoidea</taxon>
        <taxon>Ixodidae</taxon>
        <taxon>Ixodinae</taxon>
        <taxon>Ixodes</taxon>
    </lineage>
</organism>
<name>A0A6B0U683_IXORI</name>
<dbReference type="AlphaFoldDB" id="A0A6B0U683"/>
<keyword evidence="2" id="KW-0732">Signal</keyword>
<proteinExistence type="predicted"/>
<feature type="chain" id="PRO_5025505455" evidence="2">
    <location>
        <begin position="22"/>
        <end position="100"/>
    </location>
</feature>
<evidence type="ECO:0000313" key="3">
    <source>
        <dbReference type="EMBL" id="MXU88052.1"/>
    </source>
</evidence>
<feature type="signal peptide" evidence="2">
    <location>
        <begin position="1"/>
        <end position="21"/>
    </location>
</feature>
<accession>A0A6B0U683</accession>
<sequence>MLPVKLWPAMAVLLAVAVSRCEPRLGLPDMPREAASPMLAVAPPAPRIPTPPVVSTLAPSAAVPLDMPRSASSSNSMRTPEAEVVTPQPPERHSDTGTTP</sequence>
<dbReference type="EMBL" id="GIFC01005969">
    <property type="protein sequence ID" value="MXU88052.1"/>
    <property type="molecule type" value="Transcribed_RNA"/>
</dbReference>
<reference evidence="3" key="1">
    <citation type="submission" date="2019-12" db="EMBL/GenBank/DDBJ databases">
        <title>An insight into the sialome of adult female Ixodes ricinus ticks feeding for 6 days.</title>
        <authorList>
            <person name="Perner J."/>
            <person name="Ribeiro J.M.C."/>
        </authorList>
    </citation>
    <scope>NUCLEOTIDE SEQUENCE</scope>
    <source>
        <strain evidence="3">Semi-engorged</strain>
        <tissue evidence="3">Salivary glands</tissue>
    </source>
</reference>
<feature type="region of interest" description="Disordered" evidence="1">
    <location>
        <begin position="64"/>
        <end position="100"/>
    </location>
</feature>
<evidence type="ECO:0000256" key="2">
    <source>
        <dbReference type="SAM" id="SignalP"/>
    </source>
</evidence>